<sequence>MRVVSILSYVLVFVAVDFLVSFLTYPLVMRSVPATRIEYFMSSIIFSELSGFLTFFYLIKRRGITLREIGFTNTRSPLPFMLTLIIALAYSGLELQIPSVGEYAFQLNDLKVIAVLTAVVAGFVEEIVFRGFVVTLTREKGVLRSTLLSACLFGLAHLEWGFGGVLGTFLLGLGMAYVMYSGRSVIPCIIGHMLIDGLTEPGLAITFLHI</sequence>
<evidence type="ECO:0000313" key="4">
    <source>
        <dbReference type="Proteomes" id="UP000247586"/>
    </source>
</evidence>
<reference evidence="3" key="1">
    <citation type="submission" date="2018-05" db="EMBL/GenBank/DDBJ databases">
        <title>Complete Genome Sequences of Extremely Thermoacidophilic, Metal-Mobilizing Type-Strain Members of the Archaeal Family Sulfolobaceae: Acidianus brierleyi DSM-1651T, Acidianus sulfidivorans DSM-18786T, Metallosphaera hakonensis DSM-7519T, and Metallosphaera prunae DSM-10039T.</title>
        <authorList>
            <person name="Counts J.A."/>
            <person name="Kelly R.M."/>
        </authorList>
    </citation>
    <scope>NUCLEOTIDE SEQUENCE [LARGE SCALE GENOMIC DNA]</scope>
    <source>
        <strain evidence="3">HO1-1</strain>
    </source>
</reference>
<dbReference type="GO" id="GO:0004175">
    <property type="term" value="F:endopeptidase activity"/>
    <property type="evidence" value="ECO:0007669"/>
    <property type="project" value="UniProtKB-ARBA"/>
</dbReference>
<feature type="transmembrane region" description="Helical" evidence="1">
    <location>
        <begin position="7"/>
        <end position="27"/>
    </location>
</feature>
<dbReference type="Pfam" id="PF02517">
    <property type="entry name" value="Rce1-like"/>
    <property type="match status" value="1"/>
</dbReference>
<evidence type="ECO:0000256" key="1">
    <source>
        <dbReference type="SAM" id="Phobius"/>
    </source>
</evidence>
<dbReference type="RefSeq" id="WP_110369690.1">
    <property type="nucleotide sequence ID" value="NZ_CP029287.2"/>
</dbReference>
<dbReference type="KEGG" id="mhk:DFR87_13075"/>
<feature type="transmembrane region" description="Helical" evidence="1">
    <location>
        <begin position="110"/>
        <end position="129"/>
    </location>
</feature>
<dbReference type="OrthoDB" id="378546at2157"/>
<keyword evidence="1" id="KW-0812">Transmembrane</keyword>
<dbReference type="InterPro" id="IPR003675">
    <property type="entry name" value="Rce1/LyrA-like_dom"/>
</dbReference>
<accession>A0A2U9IWN4</accession>
<keyword evidence="4" id="KW-1185">Reference proteome</keyword>
<feature type="transmembrane region" description="Helical" evidence="1">
    <location>
        <begin position="39"/>
        <end position="59"/>
    </location>
</feature>
<evidence type="ECO:0000313" key="3">
    <source>
        <dbReference type="EMBL" id="AWS00447.1"/>
    </source>
</evidence>
<keyword evidence="1" id="KW-1133">Transmembrane helix</keyword>
<feature type="transmembrane region" description="Helical" evidence="1">
    <location>
        <begin position="141"/>
        <end position="158"/>
    </location>
</feature>
<feature type="domain" description="CAAX prenyl protease 2/Lysostaphin resistance protein A-like" evidence="2">
    <location>
        <begin position="112"/>
        <end position="197"/>
    </location>
</feature>
<proteinExistence type="predicted"/>
<dbReference type="AlphaFoldDB" id="A0A2U9IWN4"/>
<keyword evidence="1" id="KW-0472">Membrane</keyword>
<dbReference type="InterPro" id="IPR052710">
    <property type="entry name" value="CAAX_protease"/>
</dbReference>
<name>A0A2U9IWN4_9CREN</name>
<protein>
    <recommendedName>
        <fullName evidence="2">CAAX prenyl protease 2/Lysostaphin resistance protein A-like domain-containing protein</fullName>
    </recommendedName>
</protein>
<dbReference type="GO" id="GO:0080120">
    <property type="term" value="P:CAAX-box protein maturation"/>
    <property type="evidence" value="ECO:0007669"/>
    <property type="project" value="UniProtKB-ARBA"/>
</dbReference>
<dbReference type="PANTHER" id="PTHR36435:SF1">
    <property type="entry name" value="CAAX AMINO TERMINAL PROTEASE FAMILY PROTEIN"/>
    <property type="match status" value="1"/>
</dbReference>
<dbReference type="EMBL" id="CP029287">
    <property type="protein sequence ID" value="AWS00447.1"/>
    <property type="molecule type" value="Genomic_DNA"/>
</dbReference>
<dbReference type="Proteomes" id="UP000247586">
    <property type="component" value="Chromosome"/>
</dbReference>
<feature type="transmembrane region" description="Helical" evidence="1">
    <location>
        <begin position="80"/>
        <end position="98"/>
    </location>
</feature>
<gene>
    <name evidence="3" type="ORF">DFR87_13075</name>
</gene>
<dbReference type="PANTHER" id="PTHR36435">
    <property type="entry name" value="SLR1288 PROTEIN"/>
    <property type="match status" value="1"/>
</dbReference>
<evidence type="ECO:0000259" key="2">
    <source>
        <dbReference type="Pfam" id="PF02517"/>
    </source>
</evidence>
<organism evidence="3 4">
    <name type="scientific">Metallosphaera hakonensis JCM 8857 = DSM 7519</name>
    <dbReference type="NCBI Taxonomy" id="1293036"/>
    <lineage>
        <taxon>Archaea</taxon>
        <taxon>Thermoproteota</taxon>
        <taxon>Thermoprotei</taxon>
        <taxon>Sulfolobales</taxon>
        <taxon>Sulfolobaceae</taxon>
        <taxon>Metallosphaera</taxon>
    </lineage>
</organism>
<dbReference type="GeneID" id="36836292"/>